<protein>
    <submittedName>
        <fullName evidence="1">Uncharacterized protein</fullName>
    </submittedName>
</protein>
<evidence type="ECO:0000313" key="2">
    <source>
        <dbReference type="Proteomes" id="UP000014480"/>
    </source>
</evidence>
<comment type="caution">
    <text evidence="1">The sequence shown here is derived from an EMBL/GenBank/DDBJ whole genome shotgun (WGS) entry which is preliminary data.</text>
</comment>
<dbReference type="EMBL" id="AMCV02000005">
    <property type="protein sequence ID" value="TDZ23750.1"/>
    <property type="molecule type" value="Genomic_DNA"/>
</dbReference>
<sequence length="97" mass="11182">MIIGILPSTGFSVYKAFTLMMFYGTHDFDFRPVLHRTEYVNPPTTPKTLNHPKLCEIADADRRRQPAARSAFQRLPGYACLWWASPREVKEVERNGP</sequence>
<dbReference type="Proteomes" id="UP000014480">
    <property type="component" value="Unassembled WGS sequence"/>
</dbReference>
<dbReference type="AlphaFoldDB" id="A0A484G0Z3"/>
<gene>
    <name evidence="1" type="ORF">Cob_v002757</name>
</gene>
<evidence type="ECO:0000313" key="1">
    <source>
        <dbReference type="EMBL" id="TDZ23750.1"/>
    </source>
</evidence>
<proteinExistence type="predicted"/>
<name>A0A484G0Z3_COLOR</name>
<organism evidence="1 2">
    <name type="scientific">Colletotrichum orbiculare (strain 104-T / ATCC 96160 / CBS 514.97 / LARS 414 / MAFF 240422)</name>
    <name type="common">Cucumber anthracnose fungus</name>
    <name type="synonym">Colletotrichum lagenarium</name>
    <dbReference type="NCBI Taxonomy" id="1213857"/>
    <lineage>
        <taxon>Eukaryota</taxon>
        <taxon>Fungi</taxon>
        <taxon>Dikarya</taxon>
        <taxon>Ascomycota</taxon>
        <taxon>Pezizomycotina</taxon>
        <taxon>Sordariomycetes</taxon>
        <taxon>Hypocreomycetidae</taxon>
        <taxon>Glomerellales</taxon>
        <taxon>Glomerellaceae</taxon>
        <taxon>Colletotrichum</taxon>
        <taxon>Colletotrichum orbiculare species complex</taxon>
    </lineage>
</organism>
<accession>A0A484G0Z3</accession>
<keyword evidence="2" id="KW-1185">Reference proteome</keyword>
<reference evidence="2" key="1">
    <citation type="journal article" date="2013" name="New Phytol.">
        <title>Comparative genomic and transcriptomic analyses reveal the hemibiotrophic stage shift of Colletotrichum fungi.</title>
        <authorList>
            <person name="Gan P."/>
            <person name="Ikeda K."/>
            <person name="Irieda H."/>
            <person name="Narusaka M."/>
            <person name="O'Connell R.J."/>
            <person name="Narusaka Y."/>
            <person name="Takano Y."/>
            <person name="Kubo Y."/>
            <person name="Shirasu K."/>
        </authorList>
    </citation>
    <scope>NUCLEOTIDE SEQUENCE [LARGE SCALE GENOMIC DNA]</scope>
    <source>
        <strain evidence="2">104-T / ATCC 96160 / CBS 514.97 / LARS 414 / MAFF 240422</strain>
    </source>
</reference>
<reference evidence="2" key="2">
    <citation type="journal article" date="2019" name="Mol. Plant Microbe Interact.">
        <title>Genome sequence resources for four phytopathogenic fungi from the Colletotrichum orbiculare species complex.</title>
        <authorList>
            <person name="Gan P."/>
            <person name="Tsushima A."/>
            <person name="Narusaka M."/>
            <person name="Narusaka Y."/>
            <person name="Takano Y."/>
            <person name="Kubo Y."/>
            <person name="Shirasu K."/>
        </authorList>
    </citation>
    <scope>GENOME REANNOTATION</scope>
    <source>
        <strain evidence="2">104-T / ATCC 96160 / CBS 514.97 / LARS 414 / MAFF 240422</strain>
    </source>
</reference>